<dbReference type="SUPFAM" id="SSF48403">
    <property type="entry name" value="Ankyrin repeat"/>
    <property type="match status" value="1"/>
</dbReference>
<dbReference type="Pfam" id="PF12796">
    <property type="entry name" value="Ank_2"/>
    <property type="match status" value="1"/>
</dbReference>
<evidence type="ECO:0000256" key="1">
    <source>
        <dbReference type="ARBA" id="ARBA00022737"/>
    </source>
</evidence>
<dbReference type="Proteomes" id="UP000136698">
    <property type="component" value="Segment"/>
</dbReference>
<evidence type="ECO:0000256" key="2">
    <source>
        <dbReference type="ARBA" id="ARBA00023043"/>
    </source>
</evidence>
<proteinExistence type="predicted"/>
<feature type="repeat" description="ANK" evidence="3">
    <location>
        <begin position="50"/>
        <end position="85"/>
    </location>
</feature>
<dbReference type="PROSITE" id="PS50297">
    <property type="entry name" value="ANK_REP_REGION"/>
    <property type="match status" value="2"/>
</dbReference>
<dbReference type="PANTHER" id="PTHR24198">
    <property type="entry name" value="ANKYRIN REPEAT AND PROTEIN KINASE DOMAIN-CONTAINING PROTEIN"/>
    <property type="match status" value="1"/>
</dbReference>
<evidence type="ECO:0000313" key="5">
    <source>
        <dbReference type="Proteomes" id="UP000136698"/>
    </source>
</evidence>
<gene>
    <name evidence="4" type="ORF">BVTX09c5_004</name>
</gene>
<dbReference type="InterPro" id="IPR002110">
    <property type="entry name" value="Ankyrin_rpt"/>
</dbReference>
<dbReference type="EMBL" id="KM875471">
    <property type="protein sequence ID" value="AKC03302.1"/>
    <property type="molecule type" value="Genomic_DNA"/>
</dbReference>
<evidence type="ECO:0000256" key="3">
    <source>
        <dbReference type="PROSITE-ProRule" id="PRU00023"/>
    </source>
</evidence>
<dbReference type="PANTHER" id="PTHR24198:SF165">
    <property type="entry name" value="ANKYRIN REPEAT-CONTAINING PROTEIN-RELATED"/>
    <property type="match status" value="1"/>
</dbReference>
<dbReference type="Gene3D" id="1.25.40.20">
    <property type="entry name" value="Ankyrin repeat-containing domain"/>
    <property type="match status" value="3"/>
</dbReference>
<name>A0A0E3T6N4_9POXV</name>
<dbReference type="SMART" id="SM00248">
    <property type="entry name" value="ANK"/>
    <property type="match status" value="9"/>
</dbReference>
<keyword evidence="2 3" id="KW-0040">ANK repeat</keyword>
<feature type="repeat" description="ANK" evidence="3">
    <location>
        <begin position="267"/>
        <end position="301"/>
    </location>
</feature>
<accession>A0A0E3T6N4</accession>
<keyword evidence="1" id="KW-0677">Repeat</keyword>
<dbReference type="InterPro" id="IPR036770">
    <property type="entry name" value="Ankyrin_rpt-contain_sf"/>
</dbReference>
<evidence type="ECO:0000313" key="4">
    <source>
        <dbReference type="EMBL" id="AKC03302.1"/>
    </source>
</evidence>
<sequence length="519" mass="56534">MDHPVMEDAVMEDGVEAALYNYFCLCPRVSARAVRTLLKMGADVNYTGPLDKTPLHMYLHTGGPKDVRIVQALLKAGAYVDVYERCCSSTPLHLYLRLAVVDLRVLKTLMRGRCQTIDILLSSRFMSSLLREYVLNRDFSACSWEVMEFLVRAGANVNDGIGLSKTLLHACMGVRTNVFMVNAVLKLGADVRARDVYGATPLGALLKSPSACVELVELLVAAGSDVRALDARHNNLLHQHAQSRRPRACVIRRLIELGCDPTAHNASGNTPLHLMAAHTSCKRSLIRPFLDAGVAVDVRNARYDTTPLHVAAAHRNEKACARLLALGADVTLRSFTGKTPLSHMIVNDHVACIDRALDARPPAAAVAESLAVAEVRGLRASSRCVAYVVAHLGAHALPEPVRRSQAAFVAECEAETALMRAVRVGTPATSLLDVVCSRTPPATLVRRRSAKSLKILSIYRDVLQQRLVHLRHRSALVDSLVLRIGPCPLPADVVALVLLRVPTPQLRTSCGLDDSFCMN</sequence>
<protein>
    <submittedName>
        <fullName evidence="4">Ankyrin repeat protein</fullName>
    </submittedName>
</protein>
<organism evidence="4 5">
    <name type="scientific">Bovine papular stomatitis virus</name>
    <dbReference type="NCBI Taxonomy" id="129727"/>
    <lineage>
        <taxon>Viruses</taxon>
        <taxon>Varidnaviria</taxon>
        <taxon>Bamfordvirae</taxon>
        <taxon>Nucleocytoviricota</taxon>
        <taxon>Pokkesviricetes</taxon>
        <taxon>Chitovirales</taxon>
        <taxon>Poxviridae</taxon>
        <taxon>Chordopoxvirinae</taxon>
        <taxon>Parapoxvirus</taxon>
        <taxon>Parapoxvirus bovinestomatitis</taxon>
    </lineage>
</organism>
<dbReference type="PROSITE" id="PS50088">
    <property type="entry name" value="ANK_REPEAT"/>
    <property type="match status" value="3"/>
</dbReference>
<feature type="repeat" description="ANK" evidence="3">
    <location>
        <begin position="303"/>
        <end position="335"/>
    </location>
</feature>
<reference evidence="4 5" key="1">
    <citation type="journal article" date="2015" name="Arch. Virol.">
        <title>Coinfection with multiple strains of bovine papular stomatitis virus.</title>
        <authorList>
            <person name="Huang T."/>
            <person name="Tulman E.R."/>
            <person name="Diel D.G."/>
            <person name="Khatiwada S."/>
            <person name="Sims W."/>
            <person name="Edwards J.F."/>
            <person name="Wen X."/>
            <person name="Kutish G.F."/>
            <person name="Rock D.L."/>
            <person name="Delhon G."/>
        </authorList>
    </citation>
    <scope>NUCLEOTIDE SEQUENCE [LARGE SCALE GENOMIC DNA]</scope>
    <source>
        <strain evidence="4">BV-TX09c5</strain>
    </source>
</reference>